<feature type="chain" id="PRO_5020865699" description="Lipocalin-like domain-containing protein" evidence="1">
    <location>
        <begin position="23"/>
        <end position="142"/>
    </location>
</feature>
<dbReference type="InterPro" id="IPR024311">
    <property type="entry name" value="Lipocalin-like"/>
</dbReference>
<dbReference type="OrthoDB" id="1419899at2"/>
<keyword evidence="4" id="KW-1185">Reference proteome</keyword>
<evidence type="ECO:0000313" key="4">
    <source>
        <dbReference type="Proteomes" id="UP000307507"/>
    </source>
</evidence>
<accession>A0A4V3W8V1</accession>
<dbReference type="Proteomes" id="UP000307507">
    <property type="component" value="Unassembled WGS sequence"/>
</dbReference>
<feature type="signal peptide" evidence="1">
    <location>
        <begin position="1"/>
        <end position="22"/>
    </location>
</feature>
<gene>
    <name evidence="3" type="ORF">E6C50_00235</name>
</gene>
<keyword evidence="1" id="KW-0732">Signal</keyword>
<comment type="caution">
    <text evidence="3">The sequence shown here is derived from an EMBL/GenBank/DDBJ whole genome shotgun (WGS) entry which is preliminary data.</text>
</comment>
<proteinExistence type="predicted"/>
<protein>
    <recommendedName>
        <fullName evidence="2">Lipocalin-like domain-containing protein</fullName>
    </recommendedName>
</protein>
<sequence>MFKLKKLSVFAAVLFLGLSSCSKDNDDTQEVAAQVEGTWQFTKEGTITNNQEVINDYQHATGCTKDYLEIFAANVIKDHYFDNPNCQETIDTGVWTRNNNALTFVYQNGTTVNAEIMQLTNTTLKLKFVLSGNTNLVVLTKI</sequence>
<name>A0A4V3W8V1_9FLAO</name>
<dbReference type="EMBL" id="SSNZ01000001">
    <property type="protein sequence ID" value="THF52676.1"/>
    <property type="molecule type" value="Genomic_DNA"/>
</dbReference>
<evidence type="ECO:0000313" key="3">
    <source>
        <dbReference type="EMBL" id="THF52676.1"/>
    </source>
</evidence>
<feature type="domain" description="Lipocalin-like" evidence="2">
    <location>
        <begin position="36"/>
        <end position="126"/>
    </location>
</feature>
<evidence type="ECO:0000256" key="1">
    <source>
        <dbReference type="SAM" id="SignalP"/>
    </source>
</evidence>
<evidence type="ECO:0000259" key="2">
    <source>
        <dbReference type="Pfam" id="PF13648"/>
    </source>
</evidence>
<dbReference type="AlphaFoldDB" id="A0A4V3W8V1"/>
<dbReference type="Pfam" id="PF13648">
    <property type="entry name" value="Lipocalin_4"/>
    <property type="match status" value="1"/>
</dbReference>
<organism evidence="3 4">
    <name type="scientific">Flavobacterium supellecticarium</name>
    <dbReference type="NCBI Taxonomy" id="2565924"/>
    <lineage>
        <taxon>Bacteria</taxon>
        <taxon>Pseudomonadati</taxon>
        <taxon>Bacteroidota</taxon>
        <taxon>Flavobacteriia</taxon>
        <taxon>Flavobacteriales</taxon>
        <taxon>Flavobacteriaceae</taxon>
        <taxon>Flavobacterium</taxon>
    </lineage>
</organism>
<dbReference type="PROSITE" id="PS51257">
    <property type="entry name" value="PROKAR_LIPOPROTEIN"/>
    <property type="match status" value="1"/>
</dbReference>
<dbReference type="RefSeq" id="WP_136401201.1">
    <property type="nucleotide sequence ID" value="NZ_SSNZ01000001.1"/>
</dbReference>
<reference evidence="3 4" key="1">
    <citation type="submission" date="2019-04" db="EMBL/GenBank/DDBJ databases">
        <title>Flavobacterium sp. nov. isolated from construction timber.</title>
        <authorList>
            <person name="Lin S.-Y."/>
            <person name="Chang C.-T."/>
            <person name="Young C.-C."/>
        </authorList>
    </citation>
    <scope>NUCLEOTIDE SEQUENCE [LARGE SCALE GENOMIC DNA]</scope>
    <source>
        <strain evidence="3 4">CC-CTC003</strain>
    </source>
</reference>